<proteinExistence type="predicted"/>
<keyword evidence="7" id="KW-1185">Reference proteome</keyword>
<keyword evidence="5" id="KW-0378">Hydrolase</keyword>
<dbReference type="GO" id="GO:0110001">
    <property type="term" value="C:toxin-antitoxin complex"/>
    <property type="evidence" value="ECO:0007669"/>
    <property type="project" value="InterPro"/>
</dbReference>
<evidence type="ECO:0000313" key="7">
    <source>
        <dbReference type="Proteomes" id="UP000184041"/>
    </source>
</evidence>
<dbReference type="InterPro" id="IPR008201">
    <property type="entry name" value="HepT-like"/>
</dbReference>
<dbReference type="PANTHER" id="PTHR34139:SF1">
    <property type="entry name" value="RNASE MJ1380-RELATED"/>
    <property type="match status" value="1"/>
</dbReference>
<organism evidence="6 7">
    <name type="scientific">Fodinibius roseus</name>
    <dbReference type="NCBI Taxonomy" id="1194090"/>
    <lineage>
        <taxon>Bacteria</taxon>
        <taxon>Pseudomonadati</taxon>
        <taxon>Balneolota</taxon>
        <taxon>Balneolia</taxon>
        <taxon>Balneolales</taxon>
        <taxon>Balneolaceae</taxon>
        <taxon>Fodinibius</taxon>
    </lineage>
</organism>
<evidence type="ECO:0000256" key="4">
    <source>
        <dbReference type="ARBA" id="ARBA00022741"/>
    </source>
</evidence>
<evidence type="ECO:0000256" key="5">
    <source>
        <dbReference type="ARBA" id="ARBA00022801"/>
    </source>
</evidence>
<dbReference type="EMBL" id="FQUS01000013">
    <property type="protein sequence ID" value="SHF78901.1"/>
    <property type="molecule type" value="Genomic_DNA"/>
</dbReference>
<reference evidence="6 7" key="1">
    <citation type="submission" date="2016-11" db="EMBL/GenBank/DDBJ databases">
        <authorList>
            <person name="Jaros S."/>
            <person name="Januszkiewicz K."/>
            <person name="Wedrychowicz H."/>
        </authorList>
    </citation>
    <scope>NUCLEOTIDE SEQUENCE [LARGE SCALE GENOMIC DNA]</scope>
    <source>
        <strain evidence="6 7">DSM 21986</strain>
    </source>
</reference>
<dbReference type="Pfam" id="PF01934">
    <property type="entry name" value="HepT-like"/>
    <property type="match status" value="1"/>
</dbReference>
<dbReference type="AlphaFoldDB" id="A0A1M5EIL4"/>
<keyword evidence="4" id="KW-0547">Nucleotide-binding</keyword>
<evidence type="ECO:0000256" key="2">
    <source>
        <dbReference type="ARBA" id="ARBA00022649"/>
    </source>
</evidence>
<evidence type="ECO:0000256" key="1">
    <source>
        <dbReference type="ARBA" id="ARBA00022553"/>
    </source>
</evidence>
<dbReference type="GO" id="GO:0004540">
    <property type="term" value="F:RNA nuclease activity"/>
    <property type="evidence" value="ECO:0007669"/>
    <property type="project" value="InterPro"/>
</dbReference>
<dbReference type="STRING" id="1194090.SAMN05443144_11367"/>
<keyword evidence="1" id="KW-0597">Phosphoprotein</keyword>
<dbReference type="Proteomes" id="UP000184041">
    <property type="component" value="Unassembled WGS sequence"/>
</dbReference>
<dbReference type="RefSeq" id="WP_073064849.1">
    <property type="nucleotide sequence ID" value="NZ_FQUS01000013.1"/>
</dbReference>
<dbReference type="PANTHER" id="PTHR34139">
    <property type="entry name" value="UPF0331 PROTEIN MJ0127"/>
    <property type="match status" value="1"/>
</dbReference>
<protein>
    <submittedName>
        <fullName evidence="6">Uncharacterized conserved protein, contains HEPN domain</fullName>
    </submittedName>
</protein>
<gene>
    <name evidence="6" type="ORF">SAMN05443144_11367</name>
</gene>
<evidence type="ECO:0000256" key="3">
    <source>
        <dbReference type="ARBA" id="ARBA00022722"/>
    </source>
</evidence>
<name>A0A1M5EIL4_9BACT</name>
<dbReference type="OrthoDB" id="955324at2"/>
<dbReference type="InterPro" id="IPR051813">
    <property type="entry name" value="HepT_RNase_toxin"/>
</dbReference>
<keyword evidence="2" id="KW-1277">Toxin-antitoxin system</keyword>
<accession>A0A1M5EIL4</accession>
<dbReference type="GO" id="GO:0000166">
    <property type="term" value="F:nucleotide binding"/>
    <property type="evidence" value="ECO:0007669"/>
    <property type="project" value="UniProtKB-KW"/>
</dbReference>
<keyword evidence="3" id="KW-0540">Nuclease</keyword>
<dbReference type="GO" id="GO:0016787">
    <property type="term" value="F:hydrolase activity"/>
    <property type="evidence" value="ECO:0007669"/>
    <property type="project" value="UniProtKB-KW"/>
</dbReference>
<sequence length="110" mass="13005">MPHKTRKLLLDISLSCQEILDFIDGKSFKDFQENRVLQLAIEREFEIIGEALHRLSRIEEDTLAEKIPEYRKIIDFRNIIAHGYDIIDEAAMWDFAVNRVPELLDKVEDF</sequence>
<evidence type="ECO:0000313" key="6">
    <source>
        <dbReference type="EMBL" id="SHF78901.1"/>
    </source>
</evidence>